<dbReference type="Proteomes" id="UP000608513">
    <property type="component" value="Unassembled WGS sequence"/>
</dbReference>
<dbReference type="Pfam" id="PF12200">
    <property type="entry name" value="DUF3597"/>
    <property type="match status" value="1"/>
</dbReference>
<gene>
    <name evidence="3" type="ORF">H8N03_01935</name>
</gene>
<organism evidence="3 4">
    <name type="scientific">Ramlibacter cellulosilyticus</name>
    <dbReference type="NCBI Taxonomy" id="2764187"/>
    <lineage>
        <taxon>Bacteria</taxon>
        <taxon>Pseudomonadati</taxon>
        <taxon>Pseudomonadota</taxon>
        <taxon>Betaproteobacteria</taxon>
        <taxon>Burkholderiales</taxon>
        <taxon>Comamonadaceae</taxon>
        <taxon>Ramlibacter</taxon>
    </lineage>
</organism>
<sequence>MSILGKIFGRIFPHANAGQATVATPSAPQPTNVQAAPARPAAQPQAPQAAPQQGAAAAATLERVDIEKVLDGLAANHPQKLNWRTSIVDLMKLVGMDSTLQERRELAEELGYSGDKGDTAKMNMWLHKEVLRRMEQNGGKVPANLLD</sequence>
<dbReference type="SUPFAM" id="SSF158634">
    <property type="entry name" value="RPA2825-like"/>
    <property type="match status" value="1"/>
</dbReference>
<feature type="region of interest" description="Disordered" evidence="1">
    <location>
        <begin position="20"/>
        <end position="56"/>
    </location>
</feature>
<comment type="caution">
    <text evidence="3">The sequence shown here is derived from an EMBL/GenBank/DDBJ whole genome shotgun (WGS) entry which is preliminary data.</text>
</comment>
<keyword evidence="4" id="KW-1185">Reference proteome</keyword>
<protein>
    <submittedName>
        <fullName evidence="3">DUF3597 domain-containing protein</fullName>
    </submittedName>
</protein>
<proteinExistence type="predicted"/>
<accession>A0A923MLP5</accession>
<dbReference type="EMBL" id="JACORT010000001">
    <property type="protein sequence ID" value="MBC5781685.1"/>
    <property type="molecule type" value="Genomic_DNA"/>
</dbReference>
<name>A0A923MLP5_9BURK</name>
<evidence type="ECO:0000256" key="1">
    <source>
        <dbReference type="SAM" id="MobiDB-lite"/>
    </source>
</evidence>
<evidence type="ECO:0000313" key="4">
    <source>
        <dbReference type="Proteomes" id="UP000608513"/>
    </source>
</evidence>
<evidence type="ECO:0000313" key="3">
    <source>
        <dbReference type="EMBL" id="MBC5781685.1"/>
    </source>
</evidence>
<feature type="compositionally biased region" description="Polar residues" evidence="1">
    <location>
        <begin position="20"/>
        <end position="33"/>
    </location>
</feature>
<dbReference type="AlphaFoldDB" id="A0A923MLP5"/>
<evidence type="ECO:0000259" key="2">
    <source>
        <dbReference type="Pfam" id="PF12200"/>
    </source>
</evidence>
<feature type="compositionally biased region" description="Low complexity" evidence="1">
    <location>
        <begin position="34"/>
        <end position="56"/>
    </location>
</feature>
<dbReference type="InterPro" id="IPR022016">
    <property type="entry name" value="DUF3597"/>
</dbReference>
<reference evidence="3" key="1">
    <citation type="submission" date="2020-08" db="EMBL/GenBank/DDBJ databases">
        <title>Ramlibacter sp. USB13 16S ribosomal RNA gene genome sequencing and assembly.</title>
        <authorList>
            <person name="Kang M."/>
        </authorList>
    </citation>
    <scope>NUCLEOTIDE SEQUENCE</scope>
    <source>
        <strain evidence="3">USB13</strain>
    </source>
</reference>
<feature type="domain" description="DUF3597" evidence="2">
    <location>
        <begin position="3"/>
        <end position="142"/>
    </location>
</feature>
<dbReference type="RefSeq" id="WP_187074435.1">
    <property type="nucleotide sequence ID" value="NZ_JACORT010000001.1"/>
</dbReference>